<feature type="signal peptide" evidence="4">
    <location>
        <begin position="1"/>
        <end position="18"/>
    </location>
</feature>
<evidence type="ECO:0000256" key="2">
    <source>
        <dbReference type="ARBA" id="ARBA00022801"/>
    </source>
</evidence>
<dbReference type="PANTHER" id="PTHR11358:SF26">
    <property type="entry name" value="GUANIDINO ACID HYDROLASE, MITOCHONDRIAL"/>
    <property type="match status" value="1"/>
</dbReference>
<proteinExistence type="inferred from homology"/>
<evidence type="ECO:0000256" key="4">
    <source>
        <dbReference type="SAM" id="SignalP"/>
    </source>
</evidence>
<feature type="chain" id="PRO_5035818651" description="Arginase" evidence="4">
    <location>
        <begin position="19"/>
        <end position="285"/>
    </location>
</feature>
<comment type="similarity">
    <text evidence="3">Belongs to the arginase family.</text>
</comment>
<dbReference type="GO" id="GO:0033389">
    <property type="term" value="P:putrescine biosynthetic process from arginine, via agmatine"/>
    <property type="evidence" value="ECO:0007669"/>
    <property type="project" value="TreeGrafter"/>
</dbReference>
<dbReference type="Proteomes" id="UP000692954">
    <property type="component" value="Unassembled WGS sequence"/>
</dbReference>
<dbReference type="OrthoDB" id="288726at2759"/>
<accession>A0A8S1LYE7</accession>
<dbReference type="Pfam" id="PF00491">
    <property type="entry name" value="Arginase"/>
    <property type="match status" value="1"/>
</dbReference>
<evidence type="ECO:0000256" key="1">
    <source>
        <dbReference type="ARBA" id="ARBA00022723"/>
    </source>
</evidence>
<dbReference type="InterPro" id="IPR006035">
    <property type="entry name" value="Ureohydrolase"/>
</dbReference>
<dbReference type="PROSITE" id="PS51409">
    <property type="entry name" value="ARGINASE_2"/>
    <property type="match status" value="1"/>
</dbReference>
<evidence type="ECO:0000313" key="5">
    <source>
        <dbReference type="EMBL" id="CAD8069846.1"/>
    </source>
</evidence>
<evidence type="ECO:0000313" key="6">
    <source>
        <dbReference type="Proteomes" id="UP000692954"/>
    </source>
</evidence>
<evidence type="ECO:0000256" key="3">
    <source>
        <dbReference type="PROSITE-ProRule" id="PRU00742"/>
    </source>
</evidence>
<keyword evidence="1" id="KW-0479">Metal-binding</keyword>
<gene>
    <name evidence="5" type="ORF">PSON_ATCC_30995.1.T0260052</name>
</gene>
<reference evidence="5" key="1">
    <citation type="submission" date="2021-01" db="EMBL/GenBank/DDBJ databases">
        <authorList>
            <consortium name="Genoscope - CEA"/>
            <person name="William W."/>
        </authorList>
    </citation>
    <scope>NUCLEOTIDE SEQUENCE</scope>
</reference>
<protein>
    <recommendedName>
        <fullName evidence="7">Arginase</fullName>
    </recommendedName>
</protein>
<dbReference type="PANTHER" id="PTHR11358">
    <property type="entry name" value="ARGINASE/AGMATINASE"/>
    <property type="match status" value="1"/>
</dbReference>
<organism evidence="5 6">
    <name type="scientific">Paramecium sonneborni</name>
    <dbReference type="NCBI Taxonomy" id="65129"/>
    <lineage>
        <taxon>Eukaryota</taxon>
        <taxon>Sar</taxon>
        <taxon>Alveolata</taxon>
        <taxon>Ciliophora</taxon>
        <taxon>Intramacronucleata</taxon>
        <taxon>Oligohymenophorea</taxon>
        <taxon>Peniculida</taxon>
        <taxon>Parameciidae</taxon>
        <taxon>Paramecium</taxon>
    </lineage>
</organism>
<keyword evidence="2" id="KW-0378">Hydrolase</keyword>
<keyword evidence="4" id="KW-0732">Signal</keyword>
<dbReference type="AlphaFoldDB" id="A0A8S1LYE7"/>
<dbReference type="GO" id="GO:0008783">
    <property type="term" value="F:agmatinase activity"/>
    <property type="evidence" value="ECO:0007669"/>
    <property type="project" value="TreeGrafter"/>
</dbReference>
<evidence type="ECO:0008006" key="7">
    <source>
        <dbReference type="Google" id="ProtNLM"/>
    </source>
</evidence>
<dbReference type="GO" id="GO:0046872">
    <property type="term" value="F:metal ion binding"/>
    <property type="evidence" value="ECO:0007669"/>
    <property type="project" value="UniProtKB-KW"/>
</dbReference>
<keyword evidence="6" id="KW-1185">Reference proteome</keyword>
<comment type="caution">
    <text evidence="5">The sequence shown here is derived from an EMBL/GenBank/DDBJ whole genome shotgun (WGS) entry which is preliminary data.</text>
</comment>
<dbReference type="EMBL" id="CAJJDN010000026">
    <property type="protein sequence ID" value="CAD8069846.1"/>
    <property type="molecule type" value="Genomic_DNA"/>
</dbReference>
<name>A0A8S1LYE7_9CILI</name>
<sequence>MSLILWSCLVFLMMKALLEIKVGLEEKMHMNKLCQYSNKNLMNAAYHKKFYMQDLYLKNQLQKMLMITYISMLMKYLINYLKQKQLLLAVVMIKVTQISKDWLMESKKLGVINIDSHLDVRPLINQNQSHSGSPFRSMLEDRERYQNSKFIEFAIKGCTCSYEHYLYVLNKGGKVYFLEKDIRRLNAENQGSCAMNNVLKEFEDDQNIDYIFLSFDVDSINSAWCPGVSAPSVVGGLTNFEALSIMERAKKSKKIKLIDLSEFNPTIECERTSNLISEMIITFIL</sequence>